<accession>A0A4Y7THU5</accession>
<organism evidence="1 2">
    <name type="scientific">Coprinellus micaceus</name>
    <name type="common">Glistening ink-cap mushroom</name>
    <name type="synonym">Coprinus micaceus</name>
    <dbReference type="NCBI Taxonomy" id="71717"/>
    <lineage>
        <taxon>Eukaryota</taxon>
        <taxon>Fungi</taxon>
        <taxon>Dikarya</taxon>
        <taxon>Basidiomycota</taxon>
        <taxon>Agaricomycotina</taxon>
        <taxon>Agaricomycetes</taxon>
        <taxon>Agaricomycetidae</taxon>
        <taxon>Agaricales</taxon>
        <taxon>Agaricineae</taxon>
        <taxon>Psathyrellaceae</taxon>
        <taxon>Coprinellus</taxon>
    </lineage>
</organism>
<dbReference type="OrthoDB" id="3685327at2759"/>
<dbReference type="Proteomes" id="UP000298030">
    <property type="component" value="Unassembled WGS sequence"/>
</dbReference>
<evidence type="ECO:0000313" key="2">
    <source>
        <dbReference type="Proteomes" id="UP000298030"/>
    </source>
</evidence>
<proteinExistence type="predicted"/>
<keyword evidence="2" id="KW-1185">Reference proteome</keyword>
<sequence>MSEETDFDLGERGFGDEVIYDLEERSFEPSIDGSEPSLYKKDASVSGRAGLQPRAAGAIIEGVQMLVEGIMAIVNHIQGKVQHDKNMRSTWTQWLIQECVKKRKGWDYLVVHVKHKMKAFGTKGKDWFHKHFEFKNTAFAGTTTGYELYGFRKGADFERKGDGGYLNWAYQGHVKSKAKGGAVVHFGPASR</sequence>
<dbReference type="EMBL" id="QPFP01000012">
    <property type="protein sequence ID" value="TEB33571.1"/>
    <property type="molecule type" value="Genomic_DNA"/>
</dbReference>
<dbReference type="STRING" id="71717.A0A4Y7THU5"/>
<reference evidence="1 2" key="1">
    <citation type="journal article" date="2019" name="Nat. Ecol. Evol.">
        <title>Megaphylogeny resolves global patterns of mushroom evolution.</title>
        <authorList>
            <person name="Varga T."/>
            <person name="Krizsan K."/>
            <person name="Foldi C."/>
            <person name="Dima B."/>
            <person name="Sanchez-Garcia M."/>
            <person name="Sanchez-Ramirez S."/>
            <person name="Szollosi G.J."/>
            <person name="Szarkandi J.G."/>
            <person name="Papp V."/>
            <person name="Albert L."/>
            <person name="Andreopoulos W."/>
            <person name="Angelini C."/>
            <person name="Antonin V."/>
            <person name="Barry K.W."/>
            <person name="Bougher N.L."/>
            <person name="Buchanan P."/>
            <person name="Buyck B."/>
            <person name="Bense V."/>
            <person name="Catcheside P."/>
            <person name="Chovatia M."/>
            <person name="Cooper J."/>
            <person name="Damon W."/>
            <person name="Desjardin D."/>
            <person name="Finy P."/>
            <person name="Geml J."/>
            <person name="Haridas S."/>
            <person name="Hughes K."/>
            <person name="Justo A."/>
            <person name="Karasinski D."/>
            <person name="Kautmanova I."/>
            <person name="Kiss B."/>
            <person name="Kocsube S."/>
            <person name="Kotiranta H."/>
            <person name="LaButti K.M."/>
            <person name="Lechner B.E."/>
            <person name="Liimatainen K."/>
            <person name="Lipzen A."/>
            <person name="Lukacs Z."/>
            <person name="Mihaltcheva S."/>
            <person name="Morgado L.N."/>
            <person name="Niskanen T."/>
            <person name="Noordeloos M.E."/>
            <person name="Ohm R.A."/>
            <person name="Ortiz-Santana B."/>
            <person name="Ovrebo C."/>
            <person name="Racz N."/>
            <person name="Riley R."/>
            <person name="Savchenko A."/>
            <person name="Shiryaev A."/>
            <person name="Soop K."/>
            <person name="Spirin V."/>
            <person name="Szebenyi C."/>
            <person name="Tomsovsky M."/>
            <person name="Tulloss R.E."/>
            <person name="Uehling J."/>
            <person name="Grigoriev I.V."/>
            <person name="Vagvolgyi C."/>
            <person name="Papp T."/>
            <person name="Martin F.M."/>
            <person name="Miettinen O."/>
            <person name="Hibbett D.S."/>
            <person name="Nagy L.G."/>
        </authorList>
    </citation>
    <scope>NUCLEOTIDE SEQUENCE [LARGE SCALE GENOMIC DNA]</scope>
    <source>
        <strain evidence="1 2">FP101781</strain>
    </source>
</reference>
<comment type="caution">
    <text evidence="1">The sequence shown here is derived from an EMBL/GenBank/DDBJ whole genome shotgun (WGS) entry which is preliminary data.</text>
</comment>
<evidence type="ECO:0000313" key="1">
    <source>
        <dbReference type="EMBL" id="TEB33571.1"/>
    </source>
</evidence>
<protein>
    <submittedName>
        <fullName evidence="1">Uncharacterized protein</fullName>
    </submittedName>
</protein>
<name>A0A4Y7THU5_COPMI</name>
<gene>
    <name evidence="1" type="ORF">FA13DRAFT_1812714</name>
</gene>
<dbReference type="AlphaFoldDB" id="A0A4Y7THU5"/>